<keyword evidence="8" id="KW-1185">Reference proteome</keyword>
<dbReference type="Proteomes" id="UP000070184">
    <property type="component" value="Unassembled WGS sequence"/>
</dbReference>
<dbReference type="PROSITE" id="PS00211">
    <property type="entry name" value="ABC_TRANSPORTER_1"/>
    <property type="match status" value="1"/>
</dbReference>
<gene>
    <name evidence="7" type="ORF">AKJ61_03415</name>
</gene>
<evidence type="ECO:0000313" key="8">
    <source>
        <dbReference type="Proteomes" id="UP000070184"/>
    </source>
</evidence>
<feature type="domain" description="ABC transporter" evidence="6">
    <location>
        <begin position="4"/>
        <end position="230"/>
    </location>
</feature>
<dbReference type="GO" id="GO:0015658">
    <property type="term" value="F:branched-chain amino acid transmembrane transporter activity"/>
    <property type="evidence" value="ECO:0007669"/>
    <property type="project" value="TreeGrafter"/>
</dbReference>
<dbReference type="InterPro" id="IPR003593">
    <property type="entry name" value="AAA+_ATPase"/>
</dbReference>
<dbReference type="GO" id="GO:0005524">
    <property type="term" value="F:ATP binding"/>
    <property type="evidence" value="ECO:0007669"/>
    <property type="project" value="UniProtKB-KW"/>
</dbReference>
<proteinExistence type="inferred from homology"/>
<keyword evidence="5" id="KW-0029">Amino-acid transport</keyword>
<evidence type="ECO:0000256" key="2">
    <source>
        <dbReference type="ARBA" id="ARBA00022448"/>
    </source>
</evidence>
<evidence type="ECO:0000313" key="7">
    <source>
        <dbReference type="EMBL" id="KXA89175.1"/>
    </source>
</evidence>
<evidence type="ECO:0000259" key="6">
    <source>
        <dbReference type="PROSITE" id="PS50893"/>
    </source>
</evidence>
<dbReference type="Pfam" id="PF00005">
    <property type="entry name" value="ABC_tran"/>
    <property type="match status" value="1"/>
</dbReference>
<comment type="caution">
    <text evidence="7">The sequence shown here is derived from an EMBL/GenBank/DDBJ whole genome shotgun (WGS) entry which is preliminary data.</text>
</comment>
<sequence>MECLNINNVSAGYGGGLVIWGVTIRVEKGELVTLVGPNGAGKTTTCRVAGGILQPAKGEIIFKGDNVTKLNAEEMYDKGIVYIPQEENIFPSLTVSENLDVAFQGKENKDECRKKLFERFPVLGERSTQKAESLSGGEIQMLGVGSALVLEPDLVIADEPFSKLAPSIAEQILDVILEMKNRGISVLMVSETNPERTLKKSDRGYFMKAGEITKQGSGKELADEAAELMI</sequence>
<dbReference type="SMART" id="SM00382">
    <property type="entry name" value="AAA"/>
    <property type="match status" value="1"/>
</dbReference>
<reference evidence="7 8" key="1">
    <citation type="journal article" date="2016" name="Sci. Rep.">
        <title>Metabolic traits of an uncultured archaeal lineage -MSBL1- from brine pools of the Red Sea.</title>
        <authorList>
            <person name="Mwirichia R."/>
            <person name="Alam I."/>
            <person name="Rashid M."/>
            <person name="Vinu M."/>
            <person name="Ba-Alawi W."/>
            <person name="Anthony Kamau A."/>
            <person name="Kamanda Ngugi D."/>
            <person name="Goker M."/>
            <person name="Klenk H.P."/>
            <person name="Bajic V."/>
            <person name="Stingl U."/>
        </authorList>
    </citation>
    <scope>NUCLEOTIDE SEQUENCE [LARGE SCALE GENOMIC DNA]</scope>
    <source>
        <strain evidence="7">SCGC-AAA259B11</strain>
    </source>
</reference>
<dbReference type="PANTHER" id="PTHR43820">
    <property type="entry name" value="HIGH-AFFINITY BRANCHED-CHAIN AMINO ACID TRANSPORT ATP-BINDING PROTEIN LIVF"/>
    <property type="match status" value="1"/>
</dbReference>
<dbReference type="InterPro" id="IPR052156">
    <property type="entry name" value="BCAA_Transport_ATP-bd_LivF"/>
</dbReference>
<protein>
    <recommendedName>
        <fullName evidence="6">ABC transporter domain-containing protein</fullName>
    </recommendedName>
</protein>
<dbReference type="CDD" id="cd03224">
    <property type="entry name" value="ABC_TM1139_LivF_branched"/>
    <property type="match status" value="1"/>
</dbReference>
<accession>A0A133U4R3</accession>
<evidence type="ECO:0000256" key="5">
    <source>
        <dbReference type="ARBA" id="ARBA00022970"/>
    </source>
</evidence>
<organism evidence="7 8">
    <name type="scientific">candidate division MSBL1 archaeon SCGC-AAA259B11</name>
    <dbReference type="NCBI Taxonomy" id="1698260"/>
    <lineage>
        <taxon>Archaea</taxon>
        <taxon>Methanobacteriati</taxon>
        <taxon>Methanobacteriota</taxon>
        <taxon>candidate division MSBL1</taxon>
    </lineage>
</organism>
<dbReference type="Gene3D" id="3.40.50.300">
    <property type="entry name" value="P-loop containing nucleotide triphosphate hydrolases"/>
    <property type="match status" value="1"/>
</dbReference>
<dbReference type="InterPro" id="IPR003439">
    <property type="entry name" value="ABC_transporter-like_ATP-bd"/>
</dbReference>
<dbReference type="InterPro" id="IPR017871">
    <property type="entry name" value="ABC_transporter-like_CS"/>
</dbReference>
<name>A0A133U4R3_9EURY</name>
<evidence type="ECO:0000256" key="1">
    <source>
        <dbReference type="ARBA" id="ARBA00005417"/>
    </source>
</evidence>
<dbReference type="PANTHER" id="PTHR43820:SF4">
    <property type="entry name" value="HIGH-AFFINITY BRANCHED-CHAIN AMINO ACID TRANSPORT ATP-BINDING PROTEIN LIVF"/>
    <property type="match status" value="1"/>
</dbReference>
<dbReference type="InterPro" id="IPR027417">
    <property type="entry name" value="P-loop_NTPase"/>
</dbReference>
<evidence type="ECO:0000256" key="4">
    <source>
        <dbReference type="ARBA" id="ARBA00022840"/>
    </source>
</evidence>
<dbReference type="PROSITE" id="PS50893">
    <property type="entry name" value="ABC_TRANSPORTER_2"/>
    <property type="match status" value="1"/>
</dbReference>
<dbReference type="GO" id="GO:0016887">
    <property type="term" value="F:ATP hydrolysis activity"/>
    <property type="evidence" value="ECO:0007669"/>
    <property type="project" value="InterPro"/>
</dbReference>
<comment type="similarity">
    <text evidence="1">Belongs to the ABC transporter superfamily.</text>
</comment>
<keyword evidence="4" id="KW-0067">ATP-binding</keyword>
<keyword evidence="3" id="KW-0547">Nucleotide-binding</keyword>
<evidence type="ECO:0000256" key="3">
    <source>
        <dbReference type="ARBA" id="ARBA00022741"/>
    </source>
</evidence>
<keyword evidence="2" id="KW-0813">Transport</keyword>
<dbReference type="GO" id="GO:0015807">
    <property type="term" value="P:L-amino acid transport"/>
    <property type="evidence" value="ECO:0007669"/>
    <property type="project" value="TreeGrafter"/>
</dbReference>
<dbReference type="SUPFAM" id="SSF52540">
    <property type="entry name" value="P-loop containing nucleoside triphosphate hydrolases"/>
    <property type="match status" value="1"/>
</dbReference>
<dbReference type="EMBL" id="LHXK01000051">
    <property type="protein sequence ID" value="KXA89175.1"/>
    <property type="molecule type" value="Genomic_DNA"/>
</dbReference>
<dbReference type="AlphaFoldDB" id="A0A133U4R3"/>